<keyword evidence="4 5" id="KW-0472">Membrane</keyword>
<gene>
    <name evidence="7" type="ORF">AUC68_04245</name>
</gene>
<feature type="transmembrane region" description="Helical" evidence="5">
    <location>
        <begin position="30"/>
        <end position="49"/>
    </location>
</feature>
<sequence>MVETLVTLGPWVWLILAAVLLVLEMLAPGIFLMWFGFAALVTGVIALRYDIAWQWQLIWFGGLSLVTVILVNRYLRQNPPETDAPLLNQRAAQFIGQTFELADAIENGRGSVHAGDTIWRVEGPALPKGTRVKVVGADGSVLKVEPVSADA</sequence>
<feature type="transmembrane region" description="Helical" evidence="5">
    <location>
        <begin position="6"/>
        <end position="23"/>
    </location>
</feature>
<evidence type="ECO:0000256" key="1">
    <source>
        <dbReference type="ARBA" id="ARBA00004141"/>
    </source>
</evidence>
<feature type="domain" description="NfeD-like C-terminal" evidence="6">
    <location>
        <begin position="92"/>
        <end position="146"/>
    </location>
</feature>
<dbReference type="Pfam" id="PF01957">
    <property type="entry name" value="NfeD"/>
    <property type="match status" value="1"/>
</dbReference>
<dbReference type="Proteomes" id="UP000094501">
    <property type="component" value="Unassembled WGS sequence"/>
</dbReference>
<protein>
    <recommendedName>
        <fullName evidence="6">NfeD-like C-terminal domain-containing protein</fullName>
    </recommendedName>
</protein>
<evidence type="ECO:0000256" key="5">
    <source>
        <dbReference type="SAM" id="Phobius"/>
    </source>
</evidence>
<dbReference type="AlphaFoldDB" id="A0A1E3W089"/>
<evidence type="ECO:0000259" key="6">
    <source>
        <dbReference type="Pfam" id="PF01957"/>
    </source>
</evidence>
<dbReference type="EMBL" id="LPWG01000011">
    <property type="protein sequence ID" value="ODR99225.1"/>
    <property type="molecule type" value="Genomic_DNA"/>
</dbReference>
<name>A0A1E3W089_9HYPH</name>
<comment type="subcellular location">
    <subcellularLocation>
        <location evidence="1">Membrane</location>
        <topology evidence="1">Multi-pass membrane protein</topology>
    </subcellularLocation>
</comment>
<keyword evidence="2 5" id="KW-0812">Transmembrane</keyword>
<dbReference type="PANTHER" id="PTHR33507">
    <property type="entry name" value="INNER MEMBRANE PROTEIN YBBJ"/>
    <property type="match status" value="1"/>
</dbReference>
<feature type="transmembrane region" description="Helical" evidence="5">
    <location>
        <begin position="55"/>
        <end position="75"/>
    </location>
</feature>
<dbReference type="Gene3D" id="2.40.50.140">
    <property type="entry name" value="Nucleic acid-binding proteins"/>
    <property type="match status" value="1"/>
</dbReference>
<evidence type="ECO:0000256" key="3">
    <source>
        <dbReference type="ARBA" id="ARBA00022989"/>
    </source>
</evidence>
<evidence type="ECO:0000256" key="2">
    <source>
        <dbReference type="ARBA" id="ARBA00022692"/>
    </source>
</evidence>
<dbReference type="GO" id="GO:0005886">
    <property type="term" value="C:plasma membrane"/>
    <property type="evidence" value="ECO:0007669"/>
    <property type="project" value="TreeGrafter"/>
</dbReference>
<dbReference type="OrthoDB" id="9810336at2"/>
<dbReference type="InterPro" id="IPR052165">
    <property type="entry name" value="Membrane_assoc_protease"/>
</dbReference>
<keyword evidence="3 5" id="KW-1133">Transmembrane helix</keyword>
<evidence type="ECO:0000256" key="4">
    <source>
        <dbReference type="ARBA" id="ARBA00023136"/>
    </source>
</evidence>
<accession>A0A1E3W089</accession>
<dbReference type="PANTHER" id="PTHR33507:SF3">
    <property type="entry name" value="INNER MEMBRANE PROTEIN YBBJ"/>
    <property type="match status" value="1"/>
</dbReference>
<proteinExistence type="predicted"/>
<evidence type="ECO:0000313" key="8">
    <source>
        <dbReference type="Proteomes" id="UP000094501"/>
    </source>
</evidence>
<dbReference type="STRING" id="1774968.AUC68_04245"/>
<keyword evidence="8" id="KW-1185">Reference proteome</keyword>
<dbReference type="RefSeq" id="WP_069437165.1">
    <property type="nucleotide sequence ID" value="NZ_LPWG01000011.1"/>
</dbReference>
<organism evidence="7 8">
    <name type="scientific">Methyloceanibacter methanicus</name>
    <dbReference type="NCBI Taxonomy" id="1774968"/>
    <lineage>
        <taxon>Bacteria</taxon>
        <taxon>Pseudomonadati</taxon>
        <taxon>Pseudomonadota</taxon>
        <taxon>Alphaproteobacteria</taxon>
        <taxon>Hyphomicrobiales</taxon>
        <taxon>Hyphomicrobiaceae</taxon>
        <taxon>Methyloceanibacter</taxon>
    </lineage>
</organism>
<dbReference type="InterPro" id="IPR002810">
    <property type="entry name" value="NfeD-like_C"/>
</dbReference>
<comment type="caution">
    <text evidence="7">The sequence shown here is derived from an EMBL/GenBank/DDBJ whole genome shotgun (WGS) entry which is preliminary data.</text>
</comment>
<evidence type="ECO:0000313" key="7">
    <source>
        <dbReference type="EMBL" id="ODR99225.1"/>
    </source>
</evidence>
<dbReference type="InterPro" id="IPR012340">
    <property type="entry name" value="NA-bd_OB-fold"/>
</dbReference>
<reference evidence="7 8" key="1">
    <citation type="journal article" date="2016" name="Environ. Microbiol.">
        <title>New Methyloceanibacter diversity from North Sea sediments includes methanotroph containing solely the soluble methane monooxygenase.</title>
        <authorList>
            <person name="Vekeman B."/>
            <person name="Kerckhof F.M."/>
            <person name="Cremers G."/>
            <person name="de Vos P."/>
            <person name="Vandamme P."/>
            <person name="Boon N."/>
            <person name="Op den Camp H.J."/>
            <person name="Heylen K."/>
        </authorList>
    </citation>
    <scope>NUCLEOTIDE SEQUENCE [LARGE SCALE GENOMIC DNA]</scope>
    <source>
        <strain evidence="7 8">R-67174</strain>
    </source>
</reference>